<sequence length="92" mass="10239">MCACRETARSPGDRCRARYKLVNIPVCGDTPRLSVLWLSQPLWAMDAVGEEVSDYRGKYVNINTSIDVFITISPHHGFPLAQMRPAAAFSVL</sequence>
<reference evidence="1 2" key="1">
    <citation type="submission" date="2019-03" db="EMBL/GenBank/DDBJ databases">
        <title>First draft genome of Liparis tanakae, snailfish: a comprehensive survey of snailfish specific genes.</title>
        <authorList>
            <person name="Kim W."/>
            <person name="Song I."/>
            <person name="Jeong J.-H."/>
            <person name="Kim D."/>
            <person name="Kim S."/>
            <person name="Ryu S."/>
            <person name="Song J.Y."/>
            <person name="Lee S.K."/>
        </authorList>
    </citation>
    <scope>NUCLEOTIDE SEQUENCE [LARGE SCALE GENOMIC DNA]</scope>
    <source>
        <tissue evidence="1">Muscle</tissue>
    </source>
</reference>
<comment type="caution">
    <text evidence="1">The sequence shown here is derived from an EMBL/GenBank/DDBJ whole genome shotgun (WGS) entry which is preliminary data.</text>
</comment>
<evidence type="ECO:0000313" key="1">
    <source>
        <dbReference type="EMBL" id="TNN74171.1"/>
    </source>
</evidence>
<keyword evidence="2" id="KW-1185">Reference proteome</keyword>
<dbReference type="Proteomes" id="UP000314294">
    <property type="component" value="Unassembled WGS sequence"/>
</dbReference>
<organism evidence="1 2">
    <name type="scientific">Liparis tanakae</name>
    <name type="common">Tanaka's snailfish</name>
    <dbReference type="NCBI Taxonomy" id="230148"/>
    <lineage>
        <taxon>Eukaryota</taxon>
        <taxon>Metazoa</taxon>
        <taxon>Chordata</taxon>
        <taxon>Craniata</taxon>
        <taxon>Vertebrata</taxon>
        <taxon>Euteleostomi</taxon>
        <taxon>Actinopterygii</taxon>
        <taxon>Neopterygii</taxon>
        <taxon>Teleostei</taxon>
        <taxon>Neoteleostei</taxon>
        <taxon>Acanthomorphata</taxon>
        <taxon>Eupercaria</taxon>
        <taxon>Perciformes</taxon>
        <taxon>Cottioidei</taxon>
        <taxon>Cottales</taxon>
        <taxon>Liparidae</taxon>
        <taxon>Liparis</taxon>
    </lineage>
</organism>
<accession>A0A4Z2I8U1</accession>
<protein>
    <submittedName>
        <fullName evidence="1">Uncharacterized protein</fullName>
    </submittedName>
</protein>
<dbReference type="EMBL" id="SRLO01000117">
    <property type="protein sequence ID" value="TNN74171.1"/>
    <property type="molecule type" value="Genomic_DNA"/>
</dbReference>
<proteinExistence type="predicted"/>
<dbReference type="AlphaFoldDB" id="A0A4Z2I8U1"/>
<gene>
    <name evidence="1" type="ORF">EYF80_015616</name>
</gene>
<name>A0A4Z2I8U1_9TELE</name>
<evidence type="ECO:0000313" key="2">
    <source>
        <dbReference type="Proteomes" id="UP000314294"/>
    </source>
</evidence>